<evidence type="ECO:0000313" key="5">
    <source>
        <dbReference type="EMBL" id="BBP43923.1"/>
    </source>
</evidence>
<dbReference type="EMBL" id="AP021888">
    <property type="protein sequence ID" value="BBP43923.1"/>
    <property type="molecule type" value="Genomic_DNA"/>
</dbReference>
<dbReference type="InterPro" id="IPR037061">
    <property type="entry name" value="Lytic_TGlycoase_superhlx_L_sf"/>
</dbReference>
<sequence length="645" mass="74655">MLFFSNPNFAKPDIASLTEQQRLFLEAYDAINKKDRALIADYKKRLSGYVLAPYLSFFDFYKNIDSTPNSAIEQFVIQNKDNHLSGRLKYYWLNHLGRSQQWRSFLAHYNSEDFTAQNLKCYATLAELNTQPKPESSDKAKALWQTGKPLSRACQPLENYLIKNKLLTGSMVWENINMAMGRDEITYATKLSKHLSQNERNIFQAWLKIHKDPSQLTQPLPSEYPGQVRQNIFIQGIKKLSKKDPKLAQKLVTQDAKRYGLNQAEELSLMRIISLRLARNYQPDAKSLLDQVNETDSSESTLRWQLQLALRHSDWASVLEVYEKLEDDEKTTEKWQYWLARALDNTQEPKKAQQIYKNLATKRNFYGFLAADKLKQDYQFNPSPSKKIDVNELIQKYSQLPRIKELLAIDWLLNANREWYHLLQTAKNDELEAISYLATDWQQHNIAIRGLAMAENWNNIELRFPTPHKTPVLQAAKQHAVDPAWIYGVMRRESAFATDIRSPVGATGLMQLMPNTARFIGQKIGVKPQTYKNLTNAESNIELGSAYLSYLNEKFQGNRILATAAYNAGPNRVEDWIPDDQQLPADQWIDSIPFNETRRYVKAVLEYTIIFQSLLNQKYDRLENYLLPIGQLQSAKSDSSTLVKN</sequence>
<reference evidence="6" key="1">
    <citation type="submission" date="2019-11" db="EMBL/GenBank/DDBJ databases">
        <title>Isolation and characterization of two novel species in the genus Thiomicrorhabdus.</title>
        <authorList>
            <person name="Mochizuki J."/>
            <person name="Kojima H."/>
            <person name="Fukui M."/>
        </authorList>
    </citation>
    <scope>NUCLEOTIDE SEQUENCE [LARGE SCALE GENOMIC DNA]</scope>
    <source>
        <strain evidence="6">AkT22</strain>
    </source>
</reference>
<dbReference type="InterPro" id="IPR008258">
    <property type="entry name" value="Transglycosylase_SLT_dom_1"/>
</dbReference>
<dbReference type="Gene3D" id="1.10.530.10">
    <property type="match status" value="1"/>
</dbReference>
<dbReference type="Pfam" id="PF14718">
    <property type="entry name" value="SLT_L"/>
    <property type="match status" value="1"/>
</dbReference>
<dbReference type="GO" id="GO:0042597">
    <property type="term" value="C:periplasmic space"/>
    <property type="evidence" value="ECO:0007669"/>
    <property type="project" value="InterPro"/>
</dbReference>
<gene>
    <name evidence="5" type="ORF">THMIRHAT_16690</name>
</gene>
<evidence type="ECO:0000259" key="4">
    <source>
        <dbReference type="Pfam" id="PF14718"/>
    </source>
</evidence>
<evidence type="ECO:0000256" key="1">
    <source>
        <dbReference type="ARBA" id="ARBA00007734"/>
    </source>
</evidence>
<dbReference type="InterPro" id="IPR012289">
    <property type="entry name" value="Lytic_TGlycosylase_superhlx_L"/>
</dbReference>
<evidence type="ECO:0000313" key="6">
    <source>
        <dbReference type="Proteomes" id="UP000501466"/>
    </source>
</evidence>
<keyword evidence="2" id="KW-0732">Signal</keyword>
<dbReference type="SUPFAM" id="SSF53955">
    <property type="entry name" value="Lysozyme-like"/>
    <property type="match status" value="1"/>
</dbReference>
<name>A0A6F8PP82_9GAMM</name>
<evidence type="ECO:0000259" key="3">
    <source>
        <dbReference type="Pfam" id="PF01464"/>
    </source>
</evidence>
<comment type="similarity">
    <text evidence="1">Belongs to the transglycosylase Slt family.</text>
</comment>
<dbReference type="Pfam" id="PF01464">
    <property type="entry name" value="SLT"/>
    <property type="match status" value="1"/>
</dbReference>
<accession>A0A6F8PP82</accession>
<feature type="domain" description="Lytic transglycosylase superhelical linker" evidence="4">
    <location>
        <begin position="397"/>
        <end position="460"/>
    </location>
</feature>
<dbReference type="SUPFAM" id="SSF48435">
    <property type="entry name" value="Bacterial muramidases"/>
    <property type="match status" value="1"/>
</dbReference>
<dbReference type="RefSeq" id="WP_173291683.1">
    <property type="nucleotide sequence ID" value="NZ_AP021888.1"/>
</dbReference>
<dbReference type="Proteomes" id="UP000501466">
    <property type="component" value="Chromosome"/>
</dbReference>
<dbReference type="InterPro" id="IPR023346">
    <property type="entry name" value="Lysozyme-like_dom_sf"/>
</dbReference>
<keyword evidence="6" id="KW-1185">Reference proteome</keyword>
<dbReference type="GO" id="GO:0004553">
    <property type="term" value="F:hydrolase activity, hydrolyzing O-glycosyl compounds"/>
    <property type="evidence" value="ECO:0007669"/>
    <property type="project" value="InterPro"/>
</dbReference>
<dbReference type="AlphaFoldDB" id="A0A6F8PP82"/>
<organism evidence="5 6">
    <name type="scientific">Thiosulfativibrio zosterae</name>
    <dbReference type="NCBI Taxonomy" id="2675053"/>
    <lineage>
        <taxon>Bacteria</taxon>
        <taxon>Pseudomonadati</taxon>
        <taxon>Pseudomonadota</taxon>
        <taxon>Gammaproteobacteria</taxon>
        <taxon>Thiotrichales</taxon>
        <taxon>Piscirickettsiaceae</taxon>
        <taxon>Thiosulfativibrio</taxon>
    </lineage>
</organism>
<dbReference type="Gene3D" id="1.10.1240.20">
    <property type="entry name" value="Lytic transglycosylase, superhelical linker domain"/>
    <property type="match status" value="1"/>
</dbReference>
<dbReference type="PANTHER" id="PTHR37423">
    <property type="entry name" value="SOLUBLE LYTIC MUREIN TRANSGLYCOSYLASE-RELATED"/>
    <property type="match status" value="1"/>
</dbReference>
<feature type="domain" description="Transglycosylase SLT" evidence="3">
    <location>
        <begin position="473"/>
        <end position="587"/>
    </location>
</feature>
<dbReference type="CDD" id="cd13401">
    <property type="entry name" value="Slt70-like"/>
    <property type="match status" value="1"/>
</dbReference>
<protein>
    <submittedName>
        <fullName evidence="5">Lytic transglycosylase</fullName>
    </submittedName>
</protein>
<dbReference type="InterPro" id="IPR008939">
    <property type="entry name" value="Lytic_TGlycosylase_superhlx_U"/>
</dbReference>
<dbReference type="PANTHER" id="PTHR37423:SF5">
    <property type="entry name" value="SOLUBLE LYTIC MUREIN TRANSGLYCOSYLASE"/>
    <property type="match status" value="1"/>
</dbReference>
<proteinExistence type="inferred from homology"/>
<evidence type="ECO:0000256" key="2">
    <source>
        <dbReference type="ARBA" id="ARBA00022729"/>
    </source>
</evidence>
<dbReference type="Gene3D" id="1.25.20.10">
    <property type="entry name" value="Bacterial muramidases"/>
    <property type="match status" value="1"/>
</dbReference>
<dbReference type="KEGG" id="tzo:THMIRHAT_16690"/>